<dbReference type="GO" id="GO:0000027">
    <property type="term" value="P:ribosomal large subunit assembly"/>
    <property type="evidence" value="ECO:0007669"/>
    <property type="project" value="TreeGrafter"/>
</dbReference>
<feature type="non-terminal residue" evidence="3">
    <location>
        <position position="171"/>
    </location>
</feature>
<feature type="non-terminal residue" evidence="3">
    <location>
        <position position="1"/>
    </location>
</feature>
<name>A0A815YR88_9BILA</name>
<keyword evidence="1" id="KW-0547">Nucleotide-binding</keyword>
<comment type="caution">
    <text evidence="3">The sequence shown here is derived from an EMBL/GenBank/DDBJ whole genome shotgun (WGS) entry which is preliminary data.</text>
</comment>
<protein>
    <submittedName>
        <fullName evidence="3">Uncharacterized protein</fullName>
    </submittedName>
</protein>
<dbReference type="GO" id="GO:0005524">
    <property type="term" value="F:ATP binding"/>
    <property type="evidence" value="ECO:0007669"/>
    <property type="project" value="UniProtKB-KW"/>
</dbReference>
<dbReference type="PANTHER" id="PTHR48103:SF2">
    <property type="entry name" value="MIDASIN"/>
    <property type="match status" value="1"/>
</dbReference>
<evidence type="ECO:0000313" key="3">
    <source>
        <dbReference type="EMBL" id="CAF1574296.1"/>
    </source>
</evidence>
<evidence type="ECO:0000313" key="4">
    <source>
        <dbReference type="Proteomes" id="UP000663889"/>
    </source>
</evidence>
<dbReference type="GO" id="GO:0030687">
    <property type="term" value="C:preribosome, large subunit precursor"/>
    <property type="evidence" value="ECO:0007669"/>
    <property type="project" value="TreeGrafter"/>
</dbReference>
<organism evidence="3 4">
    <name type="scientific">Rotaria sordida</name>
    <dbReference type="NCBI Taxonomy" id="392033"/>
    <lineage>
        <taxon>Eukaryota</taxon>
        <taxon>Metazoa</taxon>
        <taxon>Spiralia</taxon>
        <taxon>Gnathifera</taxon>
        <taxon>Rotifera</taxon>
        <taxon>Eurotatoria</taxon>
        <taxon>Bdelloidea</taxon>
        <taxon>Philodinida</taxon>
        <taxon>Philodinidae</taxon>
        <taxon>Rotaria</taxon>
    </lineage>
</organism>
<dbReference type="EMBL" id="CAJNOU010016116">
    <property type="protein sequence ID" value="CAF1574296.1"/>
    <property type="molecule type" value="Genomic_DNA"/>
</dbReference>
<dbReference type="GO" id="GO:0000055">
    <property type="term" value="P:ribosomal large subunit export from nucleus"/>
    <property type="evidence" value="ECO:0007669"/>
    <property type="project" value="TreeGrafter"/>
</dbReference>
<sequence length="171" mass="21284">EILTSYIIKYRKYEFNCYQQTLSMIDYKQRQQTIEYWWLYLFSLLNSENDFILLEKNLHEFFHKSTLGDFHIRLELCQTFSIYFSNNNNNNNLILNFIINYYKQFTEYIEFEKNSIKNQIENDIKNFFKIQQWKDTNYYSLKQSIDKSHKYLFKSIKKYKLSLLQSIEKFF</sequence>
<dbReference type="PANTHER" id="PTHR48103">
    <property type="entry name" value="MIDASIN-RELATED"/>
    <property type="match status" value="1"/>
</dbReference>
<proteinExistence type="predicted"/>
<dbReference type="Proteomes" id="UP000663889">
    <property type="component" value="Unassembled WGS sequence"/>
</dbReference>
<accession>A0A815YR88</accession>
<evidence type="ECO:0000256" key="1">
    <source>
        <dbReference type="ARBA" id="ARBA00022741"/>
    </source>
</evidence>
<gene>
    <name evidence="3" type="ORF">SEV965_LOCUS39706</name>
</gene>
<reference evidence="3" key="1">
    <citation type="submission" date="2021-02" db="EMBL/GenBank/DDBJ databases">
        <authorList>
            <person name="Nowell W R."/>
        </authorList>
    </citation>
    <scope>NUCLEOTIDE SEQUENCE</scope>
</reference>
<dbReference type="AlphaFoldDB" id="A0A815YR88"/>
<keyword evidence="2" id="KW-0067">ATP-binding</keyword>
<evidence type="ECO:0000256" key="2">
    <source>
        <dbReference type="ARBA" id="ARBA00022840"/>
    </source>
</evidence>
<dbReference type="GO" id="GO:0005634">
    <property type="term" value="C:nucleus"/>
    <property type="evidence" value="ECO:0007669"/>
    <property type="project" value="TreeGrafter"/>
</dbReference>